<dbReference type="Proteomes" id="UP001385951">
    <property type="component" value="Unassembled WGS sequence"/>
</dbReference>
<feature type="compositionally biased region" description="Basic and acidic residues" evidence="1">
    <location>
        <begin position="406"/>
        <end position="415"/>
    </location>
</feature>
<accession>A0AAW0FQL9</accession>
<feature type="compositionally biased region" description="Polar residues" evidence="1">
    <location>
        <begin position="369"/>
        <end position="382"/>
    </location>
</feature>
<dbReference type="EMBL" id="JASBNA010000039">
    <property type="protein sequence ID" value="KAK7681869.1"/>
    <property type="molecule type" value="Genomic_DNA"/>
</dbReference>
<proteinExistence type="predicted"/>
<keyword evidence="3" id="KW-1185">Reference proteome</keyword>
<feature type="region of interest" description="Disordered" evidence="1">
    <location>
        <begin position="357"/>
        <end position="418"/>
    </location>
</feature>
<dbReference type="AlphaFoldDB" id="A0AAW0FQL9"/>
<feature type="compositionally biased region" description="Low complexity" evidence="1">
    <location>
        <begin position="383"/>
        <end position="394"/>
    </location>
</feature>
<reference evidence="2 3" key="1">
    <citation type="submission" date="2022-09" db="EMBL/GenBank/DDBJ databases">
        <authorList>
            <person name="Palmer J.M."/>
        </authorList>
    </citation>
    <scope>NUCLEOTIDE SEQUENCE [LARGE SCALE GENOMIC DNA]</scope>
    <source>
        <strain evidence="2 3">DSM 7382</strain>
    </source>
</reference>
<protein>
    <submittedName>
        <fullName evidence="2">Uncharacterized protein</fullName>
    </submittedName>
</protein>
<feature type="compositionally biased region" description="Polar residues" evidence="1">
    <location>
        <begin position="485"/>
        <end position="505"/>
    </location>
</feature>
<feature type="region of interest" description="Disordered" evidence="1">
    <location>
        <begin position="484"/>
        <end position="506"/>
    </location>
</feature>
<organism evidence="2 3">
    <name type="scientific">Cerrena zonata</name>
    <dbReference type="NCBI Taxonomy" id="2478898"/>
    <lineage>
        <taxon>Eukaryota</taxon>
        <taxon>Fungi</taxon>
        <taxon>Dikarya</taxon>
        <taxon>Basidiomycota</taxon>
        <taxon>Agaricomycotina</taxon>
        <taxon>Agaricomycetes</taxon>
        <taxon>Polyporales</taxon>
        <taxon>Cerrenaceae</taxon>
        <taxon>Cerrena</taxon>
    </lineage>
</organism>
<evidence type="ECO:0000313" key="3">
    <source>
        <dbReference type="Proteomes" id="UP001385951"/>
    </source>
</evidence>
<sequence length="537" mass="59898">MARSKHGRRGQPKRSTRCRRTTLLADEDSVCNKLGTTSKSVSRSRKHWAEYPSLTGEYHKHGELAHSRYTAFALITFRAVRLLQSSEQAQRKLRVVDGFIEAISSEIEGRKTNHLKFFGEIDSGHATRIKVQESKLKKAMKIRNALGEKREILLLAEIGSMHQDLVSIQQDLESMSQNLEHEERDLYFFPTEESNVTVEHIPQKEDIYHSGTVVNIPKSAGNVLYSAQSIDSRMSLEPVSSLTHQCSDSEYSLLHLLSSQSPSPVIDRPQSPVVAQTHLPYPSTLQKFRGTEQVMTPRCIIPQPPMIPVLPEPAPLSTTRPLQENRCQSLQTKDIDETRDVTNSPCGFVSCKKLPPVPTTLDPIRDAQPSRTTDYSHHSQQQNRPNQPRLLSLPRSPPPVKISNDYADHSDRISRPEIPPSFLGLNNARSRPYSYIYSPSGSPIPQPYRLTPSSGPDGNVHVPPRLISAKTSNDPIAGLPVSETPLGTSIPQPCRPTPSSGSDGSLHSIRSAMTLRRRIGSIWHFIVGLQCWTTPLA</sequence>
<gene>
    <name evidence="2" type="ORF">QCA50_015217</name>
</gene>
<comment type="caution">
    <text evidence="2">The sequence shown here is derived from an EMBL/GenBank/DDBJ whole genome shotgun (WGS) entry which is preliminary data.</text>
</comment>
<evidence type="ECO:0000256" key="1">
    <source>
        <dbReference type="SAM" id="MobiDB-lite"/>
    </source>
</evidence>
<name>A0AAW0FQL9_9APHY</name>
<evidence type="ECO:0000313" key="2">
    <source>
        <dbReference type="EMBL" id="KAK7681869.1"/>
    </source>
</evidence>